<dbReference type="InterPro" id="IPR036108">
    <property type="entry name" value="4pyrrol_syn_uPrphyn_synt_sf"/>
</dbReference>
<protein>
    <submittedName>
        <fullName evidence="3">Uroporphyrinogen-III synthase</fullName>
    </submittedName>
</protein>
<proteinExistence type="predicted"/>
<dbReference type="SUPFAM" id="SSF69618">
    <property type="entry name" value="HemD-like"/>
    <property type="match status" value="1"/>
</dbReference>
<sequence length="294" mass="31476">MCPILGSETGPRRKETTVSATAPETPLAGSTIGVTAARRVEEQATMLRRYGALVRCAPTMRTVPLSDDHRLVDASHELLEHPVDVIVVTTGAGLTGWVQAAQEWGIGAPLVQAMATARIVVRGPKAKGAVRSVDLTEEWTAPNETSDEMLDYLLGEFPAGLRIAVQVHGDPMTDFCAALRTAGATVIEVPVYRWTEPEDVGAVDDLVTAVVRRELEAVTFTSAPAVSGLFRRAEALGAEDEMVAAFSDRVLAMSVGPVTAHPLMSRDVPTLWPQRNRTGAMVRKLAETLADRSG</sequence>
<dbReference type="Gene3D" id="3.40.50.10090">
    <property type="match status" value="2"/>
</dbReference>
<dbReference type="GO" id="GO:0004852">
    <property type="term" value="F:uroporphyrinogen-III synthase activity"/>
    <property type="evidence" value="ECO:0007669"/>
    <property type="project" value="InterPro"/>
</dbReference>
<dbReference type="EMBL" id="VFQC01000001">
    <property type="protein sequence ID" value="TQN31691.1"/>
    <property type="molecule type" value="Genomic_DNA"/>
</dbReference>
<dbReference type="InterPro" id="IPR003754">
    <property type="entry name" value="4pyrrol_synth_uPrphyn_synth"/>
</dbReference>
<evidence type="ECO:0000313" key="4">
    <source>
        <dbReference type="Proteomes" id="UP000317422"/>
    </source>
</evidence>
<dbReference type="AlphaFoldDB" id="A0A543NIM0"/>
<accession>A0A543NIM0</accession>
<evidence type="ECO:0000256" key="1">
    <source>
        <dbReference type="SAM" id="MobiDB-lite"/>
    </source>
</evidence>
<feature type="region of interest" description="Disordered" evidence="1">
    <location>
        <begin position="1"/>
        <end position="26"/>
    </location>
</feature>
<dbReference type="Proteomes" id="UP000317422">
    <property type="component" value="Unassembled WGS sequence"/>
</dbReference>
<evidence type="ECO:0000313" key="3">
    <source>
        <dbReference type="EMBL" id="TQN31691.1"/>
    </source>
</evidence>
<organism evidence="3 4">
    <name type="scientific">Haloactinospora alba</name>
    <dbReference type="NCBI Taxonomy" id="405555"/>
    <lineage>
        <taxon>Bacteria</taxon>
        <taxon>Bacillati</taxon>
        <taxon>Actinomycetota</taxon>
        <taxon>Actinomycetes</taxon>
        <taxon>Streptosporangiales</taxon>
        <taxon>Nocardiopsidaceae</taxon>
        <taxon>Haloactinospora</taxon>
    </lineage>
</organism>
<dbReference type="NCBIfam" id="NF005568">
    <property type="entry name" value="PRK07239.1"/>
    <property type="match status" value="1"/>
</dbReference>
<dbReference type="InterPro" id="IPR039793">
    <property type="entry name" value="UROS/Hem4"/>
</dbReference>
<dbReference type="PANTHER" id="PTHR40082">
    <property type="entry name" value="BLR5956 PROTEIN"/>
    <property type="match status" value="1"/>
</dbReference>
<dbReference type="Pfam" id="PF02602">
    <property type="entry name" value="HEM4"/>
    <property type="match status" value="1"/>
</dbReference>
<dbReference type="CDD" id="cd06578">
    <property type="entry name" value="HemD"/>
    <property type="match status" value="1"/>
</dbReference>
<dbReference type="PANTHER" id="PTHR40082:SF1">
    <property type="entry name" value="BLR5956 PROTEIN"/>
    <property type="match status" value="1"/>
</dbReference>
<gene>
    <name evidence="3" type="ORF">FHX37_1610</name>
</gene>
<evidence type="ECO:0000259" key="2">
    <source>
        <dbReference type="Pfam" id="PF02602"/>
    </source>
</evidence>
<keyword evidence="4" id="KW-1185">Reference proteome</keyword>
<reference evidence="3 4" key="1">
    <citation type="submission" date="2019-06" db="EMBL/GenBank/DDBJ databases">
        <title>Sequencing the genomes of 1000 actinobacteria strains.</title>
        <authorList>
            <person name="Klenk H.-P."/>
        </authorList>
    </citation>
    <scope>NUCLEOTIDE SEQUENCE [LARGE SCALE GENOMIC DNA]</scope>
    <source>
        <strain evidence="3 4">DSM 45015</strain>
    </source>
</reference>
<dbReference type="GO" id="GO:0006780">
    <property type="term" value="P:uroporphyrinogen III biosynthetic process"/>
    <property type="evidence" value="ECO:0007669"/>
    <property type="project" value="InterPro"/>
</dbReference>
<name>A0A543NIM0_9ACTN</name>
<comment type="caution">
    <text evidence="3">The sequence shown here is derived from an EMBL/GenBank/DDBJ whole genome shotgun (WGS) entry which is preliminary data.</text>
</comment>
<feature type="domain" description="Tetrapyrrole biosynthesis uroporphyrinogen III synthase" evidence="2">
    <location>
        <begin position="44"/>
        <end position="282"/>
    </location>
</feature>